<dbReference type="STRING" id="71657.SAMN02982996_00871"/>
<keyword evidence="11" id="KW-1185">Reference proteome</keyword>
<comment type="similarity">
    <text evidence="2">Belongs to the type III secretion exporter family.</text>
</comment>
<dbReference type="RefSeq" id="WP_026742568.1">
    <property type="nucleotide sequence ID" value="NZ_FNQS01000002.1"/>
</dbReference>
<dbReference type="EMBL" id="FNQS01000002">
    <property type="protein sequence ID" value="SEA06199.1"/>
    <property type="molecule type" value="Genomic_DNA"/>
</dbReference>
<comment type="subcellular location">
    <subcellularLocation>
        <location evidence="1">Cell membrane</location>
        <topology evidence="1">Multi-pass membrane protein</topology>
    </subcellularLocation>
</comment>
<evidence type="ECO:0000256" key="1">
    <source>
        <dbReference type="ARBA" id="ARBA00004651"/>
    </source>
</evidence>
<dbReference type="Gene3D" id="3.40.1690.10">
    <property type="entry name" value="secretion proteins EscU"/>
    <property type="match status" value="1"/>
</dbReference>
<protein>
    <submittedName>
        <fullName evidence="10">Type III secretion protein U</fullName>
    </submittedName>
</protein>
<dbReference type="SUPFAM" id="SSF160544">
    <property type="entry name" value="EscU C-terminal domain-like"/>
    <property type="match status" value="1"/>
</dbReference>
<dbReference type="PANTHER" id="PTHR30531:SF14">
    <property type="entry name" value="SURFACE PRESENTATION OF ANTIGENS PROTEIN SPAS"/>
    <property type="match status" value="1"/>
</dbReference>
<keyword evidence="5 9" id="KW-1133">Transmembrane helix</keyword>
<evidence type="ECO:0000256" key="3">
    <source>
        <dbReference type="ARBA" id="ARBA00022475"/>
    </source>
</evidence>
<sequence length="365" mass="41384">MSEKTEKPTPKKLRDARRKGEVGQSQDIPKLLISAALLEMILALVNHGMEKLEMLMQLPLKRLTDPFGHAVNEIVGEALSLLATLCLLTVAVAILMRIVGAWIQYGPLFAPEALKVDFNRLNPVNQVKQMFSMRKLTEMLTNILKTVTIGIIFYHVVIPQLEWLVELAYGDLDGFWHGVAVVLQRVERTTLAALLALAVLDFGLQKYYFLKQQRMSHEDLRNEHKDSEGDPHMKGQRKSLARDILNAPAKPRPAGNVENADLLLVNPTHYAVALFYRPGQTPLPRILCKGEDAEARQLIERAHQANIPVIRFVWLARTLYRQPEGRYIPRDTLQAVAQVYRVLRQLEQDTTRGAEVTDRDNEPVV</sequence>
<dbReference type="InterPro" id="IPR029025">
    <property type="entry name" value="T3SS_substrate_exporter_C"/>
</dbReference>
<reference evidence="10 11" key="1">
    <citation type="submission" date="2016-10" db="EMBL/GenBank/DDBJ databases">
        <authorList>
            <person name="de Groot N.N."/>
        </authorList>
    </citation>
    <scope>NUCLEOTIDE SEQUENCE [LARGE SCALE GENOMIC DNA]</scope>
    <source>
        <strain evidence="10 11">ATCC 29281</strain>
    </source>
</reference>
<evidence type="ECO:0000256" key="9">
    <source>
        <dbReference type="SAM" id="Phobius"/>
    </source>
</evidence>
<feature type="transmembrane region" description="Helical" evidence="9">
    <location>
        <begin position="78"/>
        <end position="99"/>
    </location>
</feature>
<keyword evidence="4 9" id="KW-0812">Transmembrane</keyword>
<evidence type="ECO:0000256" key="7">
    <source>
        <dbReference type="ARBA" id="ARBA00023136"/>
    </source>
</evidence>
<dbReference type="Proteomes" id="UP000187280">
    <property type="component" value="Unassembled WGS sequence"/>
</dbReference>
<dbReference type="InterPro" id="IPR006135">
    <property type="entry name" value="T3SS_substrate_exporter"/>
</dbReference>
<keyword evidence="3" id="KW-1003">Cell membrane</keyword>
<dbReference type="InterPro" id="IPR006307">
    <property type="entry name" value="BsaZ-like"/>
</dbReference>
<dbReference type="GO" id="GO:0009306">
    <property type="term" value="P:protein secretion"/>
    <property type="evidence" value="ECO:0007669"/>
    <property type="project" value="InterPro"/>
</dbReference>
<dbReference type="Pfam" id="PF01312">
    <property type="entry name" value="Bac_export_2"/>
    <property type="match status" value="1"/>
</dbReference>
<evidence type="ECO:0000256" key="5">
    <source>
        <dbReference type="ARBA" id="ARBA00022989"/>
    </source>
</evidence>
<evidence type="ECO:0000313" key="11">
    <source>
        <dbReference type="Proteomes" id="UP000187280"/>
    </source>
</evidence>
<keyword evidence="7 9" id="KW-0472">Membrane</keyword>
<keyword evidence="6" id="KW-0843">Virulence</keyword>
<accession>A0A1H3Y3H5</accession>
<feature type="region of interest" description="Disordered" evidence="8">
    <location>
        <begin position="1"/>
        <end position="22"/>
    </location>
</feature>
<proteinExistence type="inferred from homology"/>
<dbReference type="NCBIfam" id="TIGR01404">
    <property type="entry name" value="FlhB_rel_III"/>
    <property type="match status" value="1"/>
</dbReference>
<feature type="transmembrane region" description="Helical" evidence="9">
    <location>
        <begin position="139"/>
        <end position="157"/>
    </location>
</feature>
<dbReference type="GO" id="GO:0005886">
    <property type="term" value="C:plasma membrane"/>
    <property type="evidence" value="ECO:0007669"/>
    <property type="project" value="UniProtKB-SubCell"/>
</dbReference>
<evidence type="ECO:0000256" key="4">
    <source>
        <dbReference type="ARBA" id="ARBA00022692"/>
    </source>
</evidence>
<feature type="compositionally biased region" description="Basic and acidic residues" evidence="8">
    <location>
        <begin position="1"/>
        <end position="21"/>
    </location>
</feature>
<organism evidence="10 11">
    <name type="scientific">Lonsdalea quercina</name>
    <dbReference type="NCBI Taxonomy" id="71657"/>
    <lineage>
        <taxon>Bacteria</taxon>
        <taxon>Pseudomonadati</taxon>
        <taxon>Pseudomonadota</taxon>
        <taxon>Gammaproteobacteria</taxon>
        <taxon>Enterobacterales</taxon>
        <taxon>Pectobacteriaceae</taxon>
        <taxon>Lonsdalea</taxon>
    </lineage>
</organism>
<dbReference type="eggNOG" id="COG4792">
    <property type="taxonomic scope" value="Bacteria"/>
</dbReference>
<dbReference type="PANTHER" id="PTHR30531">
    <property type="entry name" value="FLAGELLAR BIOSYNTHETIC PROTEIN FLHB"/>
    <property type="match status" value="1"/>
</dbReference>
<evidence type="ECO:0000256" key="8">
    <source>
        <dbReference type="SAM" id="MobiDB-lite"/>
    </source>
</evidence>
<name>A0A1H3Y3H5_9GAMM</name>
<dbReference type="PRINTS" id="PR00950">
    <property type="entry name" value="TYPE3IMSPROT"/>
</dbReference>
<gene>
    <name evidence="10" type="ORF">SAMN02982996_00871</name>
</gene>
<evidence type="ECO:0000313" key="10">
    <source>
        <dbReference type="EMBL" id="SEA06199.1"/>
    </source>
</evidence>
<dbReference type="AlphaFoldDB" id="A0A1H3Y3H5"/>
<evidence type="ECO:0000256" key="6">
    <source>
        <dbReference type="ARBA" id="ARBA00023026"/>
    </source>
</evidence>
<dbReference type="GeneID" id="97763787"/>
<evidence type="ECO:0000256" key="2">
    <source>
        <dbReference type="ARBA" id="ARBA00010690"/>
    </source>
</evidence>